<feature type="signal peptide" evidence="3">
    <location>
        <begin position="1"/>
        <end position="22"/>
    </location>
</feature>
<dbReference type="InterPro" id="IPR013766">
    <property type="entry name" value="Thioredoxin_domain"/>
</dbReference>
<sequence>MKYIKYILVTSFLFLAACNSYNIQTNMSRDVLPFEFTTQDNETLKLEDLEGKWWIADLIFTNCTTVCSPMTTNMANLQEKMKAEEIDVELVSFSVDPDHDTPEVLKEYAAKHNADLGNWSFLTGYDFQTIKELSIKSFQSSLLEAPEGSDQLTHGTSFYLVNPEGEVIKKYKGTFSEETDLIIDDLKKVAK</sequence>
<dbReference type="Pfam" id="PF02630">
    <property type="entry name" value="SCO1-SenC"/>
    <property type="match status" value="1"/>
</dbReference>
<evidence type="ECO:0000256" key="1">
    <source>
        <dbReference type="ARBA" id="ARBA00010996"/>
    </source>
</evidence>
<comment type="similarity">
    <text evidence="1">Belongs to the SCO1/2 family.</text>
</comment>
<dbReference type="InterPro" id="IPR036249">
    <property type="entry name" value="Thioredoxin-like_sf"/>
</dbReference>
<dbReference type="PANTHER" id="PTHR12151:SF25">
    <property type="entry name" value="LINALOOL DEHYDRATASE_ISOMERASE DOMAIN-CONTAINING PROTEIN"/>
    <property type="match status" value="1"/>
</dbReference>
<dbReference type="Gene3D" id="3.40.30.10">
    <property type="entry name" value="Glutaredoxin"/>
    <property type="match status" value="1"/>
</dbReference>
<proteinExistence type="inferred from homology"/>
<evidence type="ECO:0000256" key="3">
    <source>
        <dbReference type="SAM" id="SignalP"/>
    </source>
</evidence>
<dbReference type="CDD" id="cd02968">
    <property type="entry name" value="SCO"/>
    <property type="match status" value="1"/>
</dbReference>
<feature type="domain" description="Thioredoxin" evidence="4">
    <location>
        <begin position="25"/>
        <end position="191"/>
    </location>
</feature>
<reference evidence="6" key="1">
    <citation type="journal article" date="2019" name="Int. J. Syst. Evol. Microbiol.">
        <title>The Global Catalogue of Microorganisms (GCM) 10K type strain sequencing project: providing services to taxonomists for standard genome sequencing and annotation.</title>
        <authorList>
            <consortium name="The Broad Institute Genomics Platform"/>
            <consortium name="The Broad Institute Genome Sequencing Center for Infectious Disease"/>
            <person name="Wu L."/>
            <person name="Ma J."/>
        </authorList>
    </citation>
    <scope>NUCLEOTIDE SEQUENCE [LARGE SCALE GENOMIC DNA]</scope>
    <source>
        <strain evidence="6">R28</strain>
    </source>
</reference>
<dbReference type="PANTHER" id="PTHR12151">
    <property type="entry name" value="ELECTRON TRANSPORT PROTIN SCO1/SENC FAMILY MEMBER"/>
    <property type="match status" value="1"/>
</dbReference>
<dbReference type="EMBL" id="JBHUHQ010000016">
    <property type="protein sequence ID" value="MFD2044808.1"/>
    <property type="molecule type" value="Genomic_DNA"/>
</dbReference>
<evidence type="ECO:0000313" key="5">
    <source>
        <dbReference type="EMBL" id="MFD2044808.1"/>
    </source>
</evidence>
<protein>
    <submittedName>
        <fullName evidence="5">SCO family protein</fullName>
    </submittedName>
</protein>
<dbReference type="Proteomes" id="UP001597383">
    <property type="component" value="Unassembled WGS sequence"/>
</dbReference>
<dbReference type="PROSITE" id="PS51352">
    <property type="entry name" value="THIOREDOXIN_2"/>
    <property type="match status" value="1"/>
</dbReference>
<keyword evidence="2" id="KW-0186">Copper</keyword>
<keyword evidence="3" id="KW-0732">Signal</keyword>
<dbReference type="SUPFAM" id="SSF52833">
    <property type="entry name" value="Thioredoxin-like"/>
    <property type="match status" value="1"/>
</dbReference>
<evidence type="ECO:0000313" key="6">
    <source>
        <dbReference type="Proteomes" id="UP001597383"/>
    </source>
</evidence>
<dbReference type="RefSeq" id="WP_377557400.1">
    <property type="nucleotide sequence ID" value="NZ_JBHUHQ010000016.1"/>
</dbReference>
<keyword evidence="6" id="KW-1185">Reference proteome</keyword>
<gene>
    <name evidence="5" type="ORF">ACFSJF_11060</name>
</gene>
<dbReference type="InterPro" id="IPR003782">
    <property type="entry name" value="SCO1/SenC"/>
</dbReference>
<feature type="chain" id="PRO_5046676197" evidence="3">
    <location>
        <begin position="23"/>
        <end position="191"/>
    </location>
</feature>
<dbReference type="PROSITE" id="PS51257">
    <property type="entry name" value="PROKAR_LIPOPROTEIN"/>
    <property type="match status" value="1"/>
</dbReference>
<evidence type="ECO:0000256" key="2">
    <source>
        <dbReference type="ARBA" id="ARBA00023008"/>
    </source>
</evidence>
<organism evidence="5 6">
    <name type="scientific">Ornithinibacillus salinisoli</name>
    <dbReference type="NCBI Taxonomy" id="1848459"/>
    <lineage>
        <taxon>Bacteria</taxon>
        <taxon>Bacillati</taxon>
        <taxon>Bacillota</taxon>
        <taxon>Bacilli</taxon>
        <taxon>Bacillales</taxon>
        <taxon>Bacillaceae</taxon>
        <taxon>Ornithinibacillus</taxon>
    </lineage>
</organism>
<accession>A0ABW4VZU4</accession>
<name>A0ABW4VZU4_9BACI</name>
<evidence type="ECO:0000259" key="4">
    <source>
        <dbReference type="PROSITE" id="PS51352"/>
    </source>
</evidence>
<comment type="caution">
    <text evidence="5">The sequence shown here is derived from an EMBL/GenBank/DDBJ whole genome shotgun (WGS) entry which is preliminary data.</text>
</comment>